<dbReference type="InterPro" id="IPR002156">
    <property type="entry name" value="RNaseH_domain"/>
</dbReference>
<dbReference type="InterPro" id="IPR012337">
    <property type="entry name" value="RNaseH-like_sf"/>
</dbReference>
<dbReference type="SUPFAM" id="SSF53098">
    <property type="entry name" value="Ribonuclease H-like"/>
    <property type="match status" value="1"/>
</dbReference>
<dbReference type="PANTHER" id="PTHR47723">
    <property type="entry name" value="OS05G0353850 PROTEIN"/>
    <property type="match status" value="1"/>
</dbReference>
<dbReference type="PANTHER" id="PTHR47723:SF19">
    <property type="entry name" value="POLYNUCLEOTIDYL TRANSFERASE, RIBONUCLEASE H-LIKE SUPERFAMILY PROTEIN"/>
    <property type="match status" value="1"/>
</dbReference>
<dbReference type="InterPro" id="IPR053151">
    <property type="entry name" value="RNase_H-like"/>
</dbReference>
<dbReference type="Gene3D" id="3.30.420.10">
    <property type="entry name" value="Ribonuclease H-like superfamily/Ribonuclease H"/>
    <property type="match status" value="1"/>
</dbReference>
<protein>
    <recommendedName>
        <fullName evidence="1">RNase H type-1 domain-containing protein</fullName>
    </recommendedName>
</protein>
<dbReference type="GO" id="GO:0004523">
    <property type="term" value="F:RNA-DNA hybrid ribonuclease activity"/>
    <property type="evidence" value="ECO:0007669"/>
    <property type="project" value="InterPro"/>
</dbReference>
<dbReference type="InterPro" id="IPR036397">
    <property type="entry name" value="RNaseH_sf"/>
</dbReference>
<dbReference type="Gramene" id="RZC68420">
    <property type="protein sequence ID" value="RZC68420"/>
    <property type="gene ID" value="C5167_031698"/>
</dbReference>
<accession>A0A4Y7K7T1</accession>
<keyword evidence="3" id="KW-1185">Reference proteome</keyword>
<name>A0A4Y7K7T1_PAPSO</name>
<sequence>MGEVLPIQPADAVPEEGVPVKAHAKPHYFGEMKEGERKEIVVSRAGDQVPNFEKDLVRGREMRFQIYMFWNMLIMVVANKTSHVVTEKDIQKGNTRETQDFGKLSGQMLNFDKSCVYFSNNLDPVYCDTLASALSMSIVTDSDKYLGDPLLLGHSKVQRWKPPDNGFLKVNVDASFYRNNSQGGIVLIISDFAGNCIGVQGKYFDGGMREGIEVEELECRAMFAAIKFAINKNFRTVIFESDSVVVIKSINEQKSHVHWLNQHFILDIKFLLGKLEVWKCISVKKDANGVADKLAKKARTMKLNLEFHIDLPPDIKEWVTN</sequence>
<gene>
    <name evidence="2" type="ORF">C5167_031698</name>
</gene>
<dbReference type="Proteomes" id="UP000316621">
    <property type="component" value="Chromosome 7"/>
</dbReference>
<evidence type="ECO:0000313" key="2">
    <source>
        <dbReference type="EMBL" id="RZC68420.1"/>
    </source>
</evidence>
<dbReference type="GO" id="GO:0003676">
    <property type="term" value="F:nucleic acid binding"/>
    <property type="evidence" value="ECO:0007669"/>
    <property type="project" value="InterPro"/>
</dbReference>
<dbReference type="CDD" id="cd06222">
    <property type="entry name" value="RNase_H_like"/>
    <property type="match status" value="1"/>
</dbReference>
<feature type="domain" description="RNase H type-1" evidence="1">
    <location>
        <begin position="171"/>
        <end position="298"/>
    </location>
</feature>
<dbReference type="Pfam" id="PF13456">
    <property type="entry name" value="RVT_3"/>
    <property type="match status" value="1"/>
</dbReference>
<reference evidence="2 3" key="1">
    <citation type="journal article" date="2018" name="Science">
        <title>The opium poppy genome and morphinan production.</title>
        <authorList>
            <person name="Guo L."/>
            <person name="Winzer T."/>
            <person name="Yang X."/>
            <person name="Li Y."/>
            <person name="Ning Z."/>
            <person name="He Z."/>
            <person name="Teodor R."/>
            <person name="Lu Y."/>
            <person name="Bowser T.A."/>
            <person name="Graham I.A."/>
            <person name="Ye K."/>
        </authorList>
    </citation>
    <scope>NUCLEOTIDE SEQUENCE [LARGE SCALE GENOMIC DNA]</scope>
    <source>
        <strain evidence="3">cv. HN1</strain>
        <tissue evidence="2">Leaves</tissue>
    </source>
</reference>
<dbReference type="AlphaFoldDB" id="A0A4Y7K7T1"/>
<organism evidence="2 3">
    <name type="scientific">Papaver somniferum</name>
    <name type="common">Opium poppy</name>
    <dbReference type="NCBI Taxonomy" id="3469"/>
    <lineage>
        <taxon>Eukaryota</taxon>
        <taxon>Viridiplantae</taxon>
        <taxon>Streptophyta</taxon>
        <taxon>Embryophyta</taxon>
        <taxon>Tracheophyta</taxon>
        <taxon>Spermatophyta</taxon>
        <taxon>Magnoliopsida</taxon>
        <taxon>Ranunculales</taxon>
        <taxon>Papaveraceae</taxon>
        <taxon>Papaveroideae</taxon>
        <taxon>Papaver</taxon>
    </lineage>
</organism>
<dbReference type="STRING" id="3469.A0A4Y7K7T1"/>
<dbReference type="EMBL" id="CM010721">
    <property type="protein sequence ID" value="RZC68420.1"/>
    <property type="molecule type" value="Genomic_DNA"/>
</dbReference>
<evidence type="ECO:0000313" key="3">
    <source>
        <dbReference type="Proteomes" id="UP000316621"/>
    </source>
</evidence>
<dbReference type="InterPro" id="IPR044730">
    <property type="entry name" value="RNase_H-like_dom_plant"/>
</dbReference>
<proteinExistence type="predicted"/>
<evidence type="ECO:0000259" key="1">
    <source>
        <dbReference type="Pfam" id="PF13456"/>
    </source>
</evidence>